<evidence type="ECO:0000259" key="4">
    <source>
        <dbReference type="PROSITE" id="PS50956"/>
    </source>
</evidence>
<dbReference type="GO" id="GO:0043200">
    <property type="term" value="P:response to amino acid"/>
    <property type="evidence" value="ECO:0007669"/>
    <property type="project" value="TreeGrafter"/>
</dbReference>
<evidence type="ECO:0000256" key="3">
    <source>
        <dbReference type="ARBA" id="ARBA00023163"/>
    </source>
</evidence>
<dbReference type="Proteomes" id="UP000199679">
    <property type="component" value="Chromosome I"/>
</dbReference>
<dbReference type="SUPFAM" id="SSF46785">
    <property type="entry name" value="Winged helix' DNA-binding domain"/>
    <property type="match status" value="1"/>
</dbReference>
<keyword evidence="1" id="KW-0805">Transcription regulation</keyword>
<keyword evidence="3" id="KW-0804">Transcription</keyword>
<dbReference type="Gene3D" id="1.10.10.10">
    <property type="entry name" value="Winged helix-like DNA-binding domain superfamily/Winged helix DNA-binding domain"/>
    <property type="match status" value="1"/>
</dbReference>
<dbReference type="GO" id="GO:0005829">
    <property type="term" value="C:cytosol"/>
    <property type="evidence" value="ECO:0007669"/>
    <property type="project" value="TreeGrafter"/>
</dbReference>
<evidence type="ECO:0000313" key="5">
    <source>
        <dbReference type="EMBL" id="SDT00292.1"/>
    </source>
</evidence>
<dbReference type="InterPro" id="IPR036388">
    <property type="entry name" value="WH-like_DNA-bd_sf"/>
</dbReference>
<feature type="domain" description="HTH asnC-type" evidence="4">
    <location>
        <begin position="6"/>
        <end position="67"/>
    </location>
</feature>
<dbReference type="SUPFAM" id="SSF54909">
    <property type="entry name" value="Dimeric alpha+beta barrel"/>
    <property type="match status" value="1"/>
</dbReference>
<name>A0A1H1WTA5_MUCMA</name>
<evidence type="ECO:0000313" key="6">
    <source>
        <dbReference type="Proteomes" id="UP000199679"/>
    </source>
</evidence>
<dbReference type="InterPro" id="IPR019888">
    <property type="entry name" value="Tscrpt_reg_AsnC-like"/>
</dbReference>
<dbReference type="Gene3D" id="3.30.70.920">
    <property type="match status" value="1"/>
</dbReference>
<protein>
    <submittedName>
        <fullName evidence="5">DNA-binding transcriptional regulator, Lrp family</fullName>
    </submittedName>
</protein>
<dbReference type="RefSeq" id="WP_091372485.1">
    <property type="nucleotide sequence ID" value="NZ_LT629740.1"/>
</dbReference>
<accession>A0A1H1WTA5</accession>
<proteinExistence type="predicted"/>
<dbReference type="InterPro" id="IPR019887">
    <property type="entry name" value="Tscrpt_reg_AsnC/Lrp_C"/>
</dbReference>
<dbReference type="PANTHER" id="PTHR30154:SF34">
    <property type="entry name" value="TRANSCRIPTIONAL REGULATOR AZLB"/>
    <property type="match status" value="1"/>
</dbReference>
<dbReference type="SMART" id="SM00344">
    <property type="entry name" value="HTH_ASNC"/>
    <property type="match status" value="1"/>
</dbReference>
<dbReference type="STRING" id="652787.SAMN05216490_2274"/>
<dbReference type="Pfam" id="PF01037">
    <property type="entry name" value="AsnC_trans_reg"/>
    <property type="match status" value="1"/>
</dbReference>
<dbReference type="PRINTS" id="PR00033">
    <property type="entry name" value="HTHASNC"/>
</dbReference>
<dbReference type="InterPro" id="IPR036390">
    <property type="entry name" value="WH_DNA-bd_sf"/>
</dbReference>
<dbReference type="GO" id="GO:0043565">
    <property type="term" value="F:sequence-specific DNA binding"/>
    <property type="evidence" value="ECO:0007669"/>
    <property type="project" value="InterPro"/>
</dbReference>
<dbReference type="Pfam" id="PF13412">
    <property type="entry name" value="HTH_24"/>
    <property type="match status" value="1"/>
</dbReference>
<organism evidence="5 6">
    <name type="scientific">Mucilaginibacter mallensis</name>
    <dbReference type="NCBI Taxonomy" id="652787"/>
    <lineage>
        <taxon>Bacteria</taxon>
        <taxon>Pseudomonadati</taxon>
        <taxon>Bacteroidota</taxon>
        <taxon>Sphingobacteriia</taxon>
        <taxon>Sphingobacteriales</taxon>
        <taxon>Sphingobacteriaceae</taxon>
        <taxon>Mucilaginibacter</taxon>
    </lineage>
</organism>
<dbReference type="EMBL" id="LT629740">
    <property type="protein sequence ID" value="SDT00292.1"/>
    <property type="molecule type" value="Genomic_DNA"/>
</dbReference>
<dbReference type="AlphaFoldDB" id="A0A1H1WTA5"/>
<gene>
    <name evidence="5" type="ORF">SAMN05216490_2274</name>
</gene>
<sequence>MTKYVLDETDNEILRLLQQDARQSHKELAHKVNKSITPIHIRVRRLQELGYIKRFTAIVDAKKIGRGLVGYIQVQLVKHTEESLTAFMQEAVKLDEVMECYHMTGTFDFLLRIVIRDMDEYSTLLMNKLAKLPGVGMFTSYWVMSEVKNETAYVLRSE</sequence>
<dbReference type="PROSITE" id="PS50956">
    <property type="entry name" value="HTH_ASNC_2"/>
    <property type="match status" value="1"/>
</dbReference>
<keyword evidence="2 5" id="KW-0238">DNA-binding</keyword>
<keyword evidence="6" id="KW-1185">Reference proteome</keyword>
<reference evidence="5 6" key="1">
    <citation type="submission" date="2016-10" db="EMBL/GenBank/DDBJ databases">
        <authorList>
            <person name="de Groot N.N."/>
        </authorList>
    </citation>
    <scope>NUCLEOTIDE SEQUENCE [LARGE SCALE GENOMIC DNA]</scope>
    <source>
        <strain evidence="5 6">MP1X4</strain>
    </source>
</reference>
<evidence type="ECO:0000256" key="1">
    <source>
        <dbReference type="ARBA" id="ARBA00023015"/>
    </source>
</evidence>
<dbReference type="PANTHER" id="PTHR30154">
    <property type="entry name" value="LEUCINE-RESPONSIVE REGULATORY PROTEIN"/>
    <property type="match status" value="1"/>
</dbReference>
<dbReference type="OrthoDB" id="9800326at2"/>
<evidence type="ECO:0000256" key="2">
    <source>
        <dbReference type="ARBA" id="ARBA00023125"/>
    </source>
</evidence>
<dbReference type="InterPro" id="IPR011008">
    <property type="entry name" value="Dimeric_a/b-barrel"/>
</dbReference>
<dbReference type="InterPro" id="IPR000485">
    <property type="entry name" value="AsnC-type_HTH_dom"/>
</dbReference>